<dbReference type="AlphaFoldDB" id="A0A6G4CJU3"/>
<evidence type="ECO:0000259" key="2">
    <source>
        <dbReference type="Pfam" id="PF01523"/>
    </source>
</evidence>
<dbReference type="InterPro" id="IPR036059">
    <property type="entry name" value="TldD/PmbA_sf"/>
</dbReference>
<name>A0A6G4CJU3_CLOBO</name>
<dbReference type="InterPro" id="IPR047657">
    <property type="entry name" value="PmbA"/>
</dbReference>
<dbReference type="GO" id="GO:0006508">
    <property type="term" value="P:proteolysis"/>
    <property type="evidence" value="ECO:0007669"/>
    <property type="project" value="InterPro"/>
</dbReference>
<dbReference type="InterPro" id="IPR035068">
    <property type="entry name" value="TldD/PmbA_N"/>
</dbReference>
<dbReference type="SUPFAM" id="SSF111283">
    <property type="entry name" value="Putative modulator of DNA gyrase, PmbA/TldD"/>
    <property type="match status" value="1"/>
</dbReference>
<sequence length="447" mass="49390">MDIFKFQKELFQKGKQYGFNDMEIFYTLNSSTSIGVQKNTVKDYKIAETYGVSFRGIYMDKMGYSYVEKISEESIDFLLKEAMENAKTIEVDDEEELFEGAEKYETVNKYSEALVKIPVQELIESAFKLEKAALEADSRIKQVLECSISRHIYESAIINTKGMNCYSKGCIVSAAVYVMANDEMQTSTGFEYDFTLSDFSKLNFKNIAKKAVVEAVSKLWAESIQSGNYPVIFRHNTATELFASFISSFSGENVEKGFSILKGKLGQTIAGHNINVIEDPLMEDAPGAEGFDAEGYPTKRVLLVKNGKLLNFMHNRKTSKKAGTSSTGNASKNGFNSTVTVGAHNVYLKPGDKGLEDIIKETQDGLFIIELHGTNAGINSVSGDFSLYAAGFLIEKGKLTHPVNQITVSGNIFKVMNNLDEIANDLIIKSSVTSPSVKVRSLSISGK</sequence>
<dbReference type="InterPro" id="IPR045570">
    <property type="entry name" value="Metalloprtase-TldD/E_cen_dom"/>
</dbReference>
<evidence type="ECO:0000259" key="3">
    <source>
        <dbReference type="Pfam" id="PF19289"/>
    </source>
</evidence>
<gene>
    <name evidence="5" type="ORF">EXM56_00720</name>
</gene>
<dbReference type="PANTHER" id="PTHR43421">
    <property type="entry name" value="METALLOPROTEASE PMBA"/>
    <property type="match status" value="1"/>
</dbReference>
<evidence type="ECO:0000256" key="1">
    <source>
        <dbReference type="ARBA" id="ARBA00005836"/>
    </source>
</evidence>
<dbReference type="EMBL" id="SGKT01000001">
    <property type="protein sequence ID" value="NEZ73898.1"/>
    <property type="molecule type" value="Genomic_DNA"/>
</dbReference>
<dbReference type="InterPro" id="IPR002510">
    <property type="entry name" value="Metalloprtase-TldD/E_N"/>
</dbReference>
<dbReference type="Pfam" id="PF01523">
    <property type="entry name" value="PmbA_TldD_1st"/>
    <property type="match status" value="1"/>
</dbReference>
<comment type="similarity">
    <text evidence="1">Belongs to the peptidase U62 family.</text>
</comment>
<dbReference type="GO" id="GO:0008237">
    <property type="term" value="F:metallopeptidase activity"/>
    <property type="evidence" value="ECO:0007669"/>
    <property type="project" value="InterPro"/>
</dbReference>
<dbReference type="InterPro" id="IPR045569">
    <property type="entry name" value="Metalloprtase-TldD/E_C"/>
</dbReference>
<reference evidence="5" key="1">
    <citation type="submission" date="2019-02" db="EMBL/GenBank/DDBJ databases">
        <title>Genome sequencing of Clostridium botulinum clinical isolates.</title>
        <authorList>
            <person name="Brunt J."/>
            <person name="Van Vliet A.H.M."/>
            <person name="Stringer S.C."/>
            <person name="Grant K.A."/>
            <person name="Carter A.C."/>
            <person name="Peck M.W."/>
        </authorList>
    </citation>
    <scope>NUCLEOTIDE SEQUENCE</scope>
    <source>
        <strain evidence="5">H114400598</strain>
    </source>
</reference>
<dbReference type="Pfam" id="PF19289">
    <property type="entry name" value="PmbA_TldD_3rd"/>
    <property type="match status" value="1"/>
</dbReference>
<organism evidence="5">
    <name type="scientific">Clostridium botulinum</name>
    <dbReference type="NCBI Taxonomy" id="1491"/>
    <lineage>
        <taxon>Bacteria</taxon>
        <taxon>Bacillati</taxon>
        <taxon>Bacillota</taxon>
        <taxon>Clostridia</taxon>
        <taxon>Eubacteriales</taxon>
        <taxon>Clostridiaceae</taxon>
        <taxon>Clostridium</taxon>
    </lineage>
</organism>
<feature type="domain" description="Metalloprotease TldD/E C-terminal" evidence="3">
    <location>
        <begin position="226"/>
        <end position="446"/>
    </location>
</feature>
<accession>A0A6G4CJU3</accession>
<protein>
    <submittedName>
        <fullName evidence="5">TldD/PmbA family protein</fullName>
    </submittedName>
</protein>
<evidence type="ECO:0000259" key="4">
    <source>
        <dbReference type="Pfam" id="PF19290"/>
    </source>
</evidence>
<dbReference type="Pfam" id="PF19290">
    <property type="entry name" value="PmbA_TldD_2nd"/>
    <property type="match status" value="1"/>
</dbReference>
<feature type="domain" description="Metalloprotease TldD/E central" evidence="4">
    <location>
        <begin position="116"/>
        <end position="219"/>
    </location>
</feature>
<evidence type="ECO:0000313" key="5">
    <source>
        <dbReference type="EMBL" id="NEZ73898.1"/>
    </source>
</evidence>
<dbReference type="PANTHER" id="PTHR43421:SF1">
    <property type="entry name" value="METALLOPROTEASE PMBA"/>
    <property type="match status" value="1"/>
</dbReference>
<comment type="caution">
    <text evidence="5">The sequence shown here is derived from an EMBL/GenBank/DDBJ whole genome shotgun (WGS) entry which is preliminary data.</text>
</comment>
<feature type="domain" description="Metalloprotease TldD/E N-terminal" evidence="2">
    <location>
        <begin position="23"/>
        <end position="86"/>
    </location>
</feature>
<dbReference type="Gene3D" id="3.30.2290.10">
    <property type="entry name" value="PmbA/TldD superfamily"/>
    <property type="match status" value="1"/>
</dbReference>
<dbReference type="GO" id="GO:0005829">
    <property type="term" value="C:cytosol"/>
    <property type="evidence" value="ECO:0007669"/>
    <property type="project" value="TreeGrafter"/>
</dbReference>
<proteinExistence type="inferred from homology"/>